<sequence>KSSFGSDDINKKIKQEENNRSDSLITEKKQKKENMPKVIIETPKGQKSKTAELEEEDLFSVISLSNKDQISDEQTKQITYNNIIMQNEITSDTEMSTNNNKQESQLEHQTELTKDKPNIEHENISVNLLASLYNNVWANNTDPIDKENEQGFIVVSRKKHRNKSRITTSKVGRTTVLETSAPYTKAKELQ</sequence>
<feature type="compositionally biased region" description="Basic and acidic residues" evidence="1">
    <location>
        <begin position="8"/>
        <end position="35"/>
    </location>
</feature>
<comment type="caution">
    <text evidence="2">The sequence shown here is derived from an EMBL/GenBank/DDBJ whole genome shotgun (WGS) entry which is preliminary data.</text>
</comment>
<keyword evidence="3" id="KW-1185">Reference proteome</keyword>
<evidence type="ECO:0000313" key="2">
    <source>
        <dbReference type="EMBL" id="CAG8771082.1"/>
    </source>
</evidence>
<name>A0A9N9NWS1_9GLOM</name>
<protein>
    <submittedName>
        <fullName evidence="2">2584_t:CDS:1</fullName>
    </submittedName>
</protein>
<feature type="non-terminal residue" evidence="2">
    <location>
        <position position="1"/>
    </location>
</feature>
<organism evidence="2 3">
    <name type="scientific">Cetraspora pellucida</name>
    <dbReference type="NCBI Taxonomy" id="1433469"/>
    <lineage>
        <taxon>Eukaryota</taxon>
        <taxon>Fungi</taxon>
        <taxon>Fungi incertae sedis</taxon>
        <taxon>Mucoromycota</taxon>
        <taxon>Glomeromycotina</taxon>
        <taxon>Glomeromycetes</taxon>
        <taxon>Diversisporales</taxon>
        <taxon>Gigasporaceae</taxon>
        <taxon>Cetraspora</taxon>
    </lineage>
</organism>
<dbReference type="AlphaFoldDB" id="A0A9N9NWS1"/>
<accession>A0A9N9NWS1</accession>
<dbReference type="EMBL" id="CAJVQA010021892">
    <property type="protein sequence ID" value="CAG8771082.1"/>
    <property type="molecule type" value="Genomic_DNA"/>
</dbReference>
<evidence type="ECO:0000313" key="3">
    <source>
        <dbReference type="Proteomes" id="UP000789759"/>
    </source>
</evidence>
<feature type="region of interest" description="Disordered" evidence="1">
    <location>
        <begin position="1"/>
        <end position="52"/>
    </location>
</feature>
<reference evidence="2" key="1">
    <citation type="submission" date="2021-06" db="EMBL/GenBank/DDBJ databases">
        <authorList>
            <person name="Kallberg Y."/>
            <person name="Tangrot J."/>
            <person name="Rosling A."/>
        </authorList>
    </citation>
    <scope>NUCLEOTIDE SEQUENCE</scope>
    <source>
        <strain evidence="2">FL966</strain>
    </source>
</reference>
<proteinExistence type="predicted"/>
<gene>
    <name evidence="2" type="ORF">CPELLU_LOCUS15882</name>
</gene>
<dbReference type="Proteomes" id="UP000789759">
    <property type="component" value="Unassembled WGS sequence"/>
</dbReference>
<evidence type="ECO:0000256" key="1">
    <source>
        <dbReference type="SAM" id="MobiDB-lite"/>
    </source>
</evidence>